<name>A0A9N9FKD3_9GLOM</name>
<keyword evidence="2" id="KW-1185">Reference proteome</keyword>
<dbReference type="Proteomes" id="UP000789572">
    <property type="component" value="Unassembled WGS sequence"/>
</dbReference>
<dbReference type="AlphaFoldDB" id="A0A9N9FKD3"/>
<organism evidence="1 2">
    <name type="scientific">Paraglomus occultum</name>
    <dbReference type="NCBI Taxonomy" id="144539"/>
    <lineage>
        <taxon>Eukaryota</taxon>
        <taxon>Fungi</taxon>
        <taxon>Fungi incertae sedis</taxon>
        <taxon>Mucoromycota</taxon>
        <taxon>Glomeromycotina</taxon>
        <taxon>Glomeromycetes</taxon>
        <taxon>Paraglomerales</taxon>
        <taxon>Paraglomeraceae</taxon>
        <taxon>Paraglomus</taxon>
    </lineage>
</organism>
<comment type="caution">
    <text evidence="1">The sequence shown here is derived from an EMBL/GenBank/DDBJ whole genome shotgun (WGS) entry which is preliminary data.</text>
</comment>
<sequence>MADSFKTWYLIVNDKTTDWAKVPLATQNYEVEDVDDLKKALSKAMKDAFEINKPYGLLTAKAVKKVDDYKPENLQTLKSQAKELSGLDTLTLVFQYLEVDGANDLVDANGEIDYATARKSTK</sequence>
<reference evidence="1" key="1">
    <citation type="submission" date="2021-06" db="EMBL/GenBank/DDBJ databases">
        <authorList>
            <person name="Kallberg Y."/>
            <person name="Tangrot J."/>
            <person name="Rosling A."/>
        </authorList>
    </citation>
    <scope>NUCLEOTIDE SEQUENCE</scope>
    <source>
        <strain evidence="1">IA702</strain>
    </source>
</reference>
<dbReference type="EMBL" id="CAJVPJ010000617">
    <property type="protein sequence ID" value="CAG8543072.1"/>
    <property type="molecule type" value="Genomic_DNA"/>
</dbReference>
<evidence type="ECO:0000313" key="1">
    <source>
        <dbReference type="EMBL" id="CAG8543072.1"/>
    </source>
</evidence>
<evidence type="ECO:0000313" key="2">
    <source>
        <dbReference type="Proteomes" id="UP000789572"/>
    </source>
</evidence>
<gene>
    <name evidence="1" type="ORF">POCULU_LOCUS4635</name>
</gene>
<accession>A0A9N9FKD3</accession>
<proteinExistence type="predicted"/>
<protein>
    <submittedName>
        <fullName evidence="1">551_t:CDS:1</fullName>
    </submittedName>
</protein>